<evidence type="ECO:0000313" key="1">
    <source>
        <dbReference type="EMBL" id="KAF6211393.1"/>
    </source>
</evidence>
<accession>A0A8S9XR27</accession>
<protein>
    <submittedName>
        <fullName evidence="1">Uncharacterized protein</fullName>
    </submittedName>
</protein>
<name>A0A8S9XR27_APOLU</name>
<organism evidence="1 2">
    <name type="scientific">Apolygus lucorum</name>
    <name type="common">Small green plant bug</name>
    <name type="synonym">Lygocoris lucorum</name>
    <dbReference type="NCBI Taxonomy" id="248454"/>
    <lineage>
        <taxon>Eukaryota</taxon>
        <taxon>Metazoa</taxon>
        <taxon>Ecdysozoa</taxon>
        <taxon>Arthropoda</taxon>
        <taxon>Hexapoda</taxon>
        <taxon>Insecta</taxon>
        <taxon>Pterygota</taxon>
        <taxon>Neoptera</taxon>
        <taxon>Paraneoptera</taxon>
        <taxon>Hemiptera</taxon>
        <taxon>Heteroptera</taxon>
        <taxon>Panheteroptera</taxon>
        <taxon>Cimicomorpha</taxon>
        <taxon>Miridae</taxon>
        <taxon>Mirini</taxon>
        <taxon>Apolygus</taxon>
    </lineage>
</organism>
<proteinExistence type="predicted"/>
<reference evidence="1" key="1">
    <citation type="journal article" date="2021" name="Mol. Ecol. Resour.">
        <title>Apolygus lucorum genome provides insights into omnivorousness and mesophyll feeding.</title>
        <authorList>
            <person name="Liu Y."/>
            <person name="Liu H."/>
            <person name="Wang H."/>
            <person name="Huang T."/>
            <person name="Liu B."/>
            <person name="Yang B."/>
            <person name="Yin L."/>
            <person name="Li B."/>
            <person name="Zhang Y."/>
            <person name="Zhang S."/>
            <person name="Jiang F."/>
            <person name="Zhang X."/>
            <person name="Ren Y."/>
            <person name="Wang B."/>
            <person name="Wang S."/>
            <person name="Lu Y."/>
            <person name="Wu K."/>
            <person name="Fan W."/>
            <person name="Wang G."/>
        </authorList>
    </citation>
    <scope>NUCLEOTIDE SEQUENCE</scope>
    <source>
        <strain evidence="1">12Hb</strain>
    </source>
</reference>
<gene>
    <name evidence="1" type="ORF">GE061_011905</name>
</gene>
<comment type="caution">
    <text evidence="1">The sequence shown here is derived from an EMBL/GenBank/DDBJ whole genome shotgun (WGS) entry which is preliminary data.</text>
</comment>
<dbReference type="EMBL" id="WIXP02000004">
    <property type="protein sequence ID" value="KAF6211393.1"/>
    <property type="molecule type" value="Genomic_DNA"/>
</dbReference>
<dbReference type="Proteomes" id="UP000466442">
    <property type="component" value="Unassembled WGS sequence"/>
</dbReference>
<evidence type="ECO:0000313" key="2">
    <source>
        <dbReference type="Proteomes" id="UP000466442"/>
    </source>
</evidence>
<sequence length="407" mass="47382">MIKMERNNHTVITAGERSKTILKEHFRRLILIEVRPVTPQEARFNLIVKRYRFHIFISFNQAQQRPFQTGNISNMSTVHPTISNIQPNSEEFKMLTLPEIRPVTLQGEASFNIIVRRQRFHIFISFNQAQQRPFQTGNISNMSTVHPTISNIQPNSEEFKMLTLPEIRPVTLQGEASFNIIVRRQRFHIFISFNQAQQRPFQTGNISNMSTVHPTISNIQPNSEEFKMLTLPEIRPVTLQGEASFNIIVRRQRFNIFISFNQAQQRPFRTGNISNMSTVHPTISNIQPNSEEFKMLTLPEIRPVTLQGEASFNIIVRRQRFNIFISFNQAQQRPFRTGNISNMSTVHPTISNIQPNSEEFKMLTLPEIRPVTLQGEASFNIIVRRQRFHIFISFNQALQRPFQTGKI</sequence>
<keyword evidence="2" id="KW-1185">Reference proteome</keyword>
<dbReference type="AlphaFoldDB" id="A0A8S9XR27"/>